<dbReference type="GeneID" id="48276005"/>
<dbReference type="GO" id="GO:0015035">
    <property type="term" value="F:protein-disulfide reductase activity"/>
    <property type="evidence" value="ECO:0007669"/>
    <property type="project" value="InterPro"/>
</dbReference>
<evidence type="ECO:0000313" key="2">
    <source>
        <dbReference type="EMBL" id="SUV18174.1"/>
    </source>
</evidence>
<dbReference type="PANTHER" id="PTHR33639">
    <property type="entry name" value="THIOL-DISULFIDE OXIDOREDUCTASE DCC"/>
    <property type="match status" value="1"/>
</dbReference>
<dbReference type="PANTHER" id="PTHR33639:SF2">
    <property type="entry name" value="DUF393 DOMAIN-CONTAINING PROTEIN"/>
    <property type="match status" value="1"/>
</dbReference>
<name>A0A2S0JYA0_LYSSH</name>
<accession>A0A2S0JYA0</accession>
<gene>
    <name evidence="1" type="ORF">LS41612_07300</name>
    <name evidence="2" type="ORF">NCTC10338_03294</name>
</gene>
<dbReference type="RefSeq" id="WP_024363176.1">
    <property type="nucleotide sequence ID" value="NZ_BJNS01000003.1"/>
</dbReference>
<evidence type="ECO:0000313" key="3">
    <source>
        <dbReference type="Proteomes" id="UP000238825"/>
    </source>
</evidence>
<reference evidence="1 3" key="1">
    <citation type="submission" date="2017-03" db="EMBL/GenBank/DDBJ databases">
        <title>The whole genome sequencing and assembly of Lysinibacillus sphaericus DSM 28T strain.</title>
        <authorList>
            <person name="Lee Y.-J."/>
            <person name="Yi H."/>
            <person name="Bahn Y.-S."/>
            <person name="Kim J.F."/>
            <person name="Lee D.-W."/>
        </authorList>
    </citation>
    <scope>NUCLEOTIDE SEQUENCE [LARGE SCALE GENOMIC DNA]</scope>
    <source>
        <strain evidence="1 3">DSM 28</strain>
    </source>
</reference>
<organism evidence="1 3">
    <name type="scientific">Lysinibacillus sphaericus</name>
    <name type="common">Bacillus sphaericus</name>
    <dbReference type="NCBI Taxonomy" id="1421"/>
    <lineage>
        <taxon>Bacteria</taxon>
        <taxon>Bacillati</taxon>
        <taxon>Bacillota</taxon>
        <taxon>Bacilli</taxon>
        <taxon>Bacillales</taxon>
        <taxon>Bacillaceae</taxon>
        <taxon>Lysinibacillus</taxon>
    </lineage>
</organism>
<dbReference type="Proteomes" id="UP000238825">
    <property type="component" value="Chromosome"/>
</dbReference>
<sequence length="132" mass="15097">MGGIILFDGICNFCNSSVQFIIKRDRAAFFKFASIQSEVGQALLEQYKVPANINSVIYIEQGKVYVESTAALNITRHLDGLWPVFYVLIAIPPCIRNTAYQLFAKNRYRLFGQKQACLLPSPSQRERFLEQR</sequence>
<evidence type="ECO:0000313" key="1">
    <source>
        <dbReference type="EMBL" id="AVK96071.1"/>
    </source>
</evidence>
<dbReference type="EMBL" id="CP019980">
    <property type="protein sequence ID" value="AVK96071.1"/>
    <property type="molecule type" value="Genomic_DNA"/>
</dbReference>
<protein>
    <submittedName>
        <fullName evidence="1 2">Thiol-disulfide oxidoreductase</fullName>
    </submittedName>
</protein>
<dbReference type="InterPro" id="IPR052927">
    <property type="entry name" value="DCC_oxidoreductase"/>
</dbReference>
<dbReference type="AlphaFoldDB" id="A0A2S0JYA0"/>
<dbReference type="EMBL" id="UFSZ01000001">
    <property type="protein sequence ID" value="SUV18174.1"/>
    <property type="molecule type" value="Genomic_DNA"/>
</dbReference>
<proteinExistence type="predicted"/>
<dbReference type="Pfam" id="PF04134">
    <property type="entry name" value="DCC1-like"/>
    <property type="match status" value="1"/>
</dbReference>
<dbReference type="InterPro" id="IPR007263">
    <property type="entry name" value="DCC1-like"/>
</dbReference>
<reference evidence="2 4" key="2">
    <citation type="submission" date="2018-06" db="EMBL/GenBank/DDBJ databases">
        <authorList>
            <consortium name="Pathogen Informatics"/>
            <person name="Doyle S."/>
        </authorList>
    </citation>
    <scope>NUCLEOTIDE SEQUENCE [LARGE SCALE GENOMIC DNA]</scope>
    <source>
        <strain evidence="2 4">NCTC10338</strain>
    </source>
</reference>
<evidence type="ECO:0000313" key="4">
    <source>
        <dbReference type="Proteomes" id="UP000255295"/>
    </source>
</evidence>
<dbReference type="Proteomes" id="UP000255295">
    <property type="component" value="Unassembled WGS sequence"/>
</dbReference>